<proteinExistence type="predicted"/>
<dbReference type="PROSITE" id="PS50943">
    <property type="entry name" value="HTH_CROC1"/>
    <property type="match status" value="1"/>
</dbReference>
<name>A0A0H3ZY90_9GAMM</name>
<dbReference type="CDD" id="cd00093">
    <property type="entry name" value="HTH_XRE"/>
    <property type="match status" value="1"/>
</dbReference>
<evidence type="ECO:0000259" key="1">
    <source>
        <dbReference type="PROSITE" id="PS50943"/>
    </source>
</evidence>
<accession>A0A0H3ZY90</accession>
<dbReference type="SUPFAM" id="SSF47413">
    <property type="entry name" value="lambda repressor-like DNA-binding domains"/>
    <property type="match status" value="1"/>
</dbReference>
<protein>
    <submittedName>
        <fullName evidence="2">Transcriptional regulator</fullName>
    </submittedName>
</protein>
<reference evidence="2" key="1">
    <citation type="journal article" date="2015" name="MBio">
        <title>Eco-Evolutionary Dynamics of Episomes among Ecologically Cohesive Bacterial Populations.</title>
        <authorList>
            <person name="Xue H."/>
            <person name="Cordero O.X."/>
            <person name="Camas F.M."/>
            <person name="Trimble W."/>
            <person name="Meyer F."/>
            <person name="Guglielmini J."/>
            <person name="Rocha E.P."/>
            <person name="Polz M.F."/>
        </authorList>
    </citation>
    <scope>NUCLEOTIDE SEQUENCE</scope>
    <source>
        <strain evidence="2">FF_113</strain>
    </source>
</reference>
<dbReference type="SMART" id="SM00530">
    <property type="entry name" value="HTH_XRE"/>
    <property type="match status" value="1"/>
</dbReference>
<sequence length="111" mass="12711">MSYEPLIKALKERREAVGYSQEMMADKIGISLKTYQRIENGSTDMKMSHYRTMVEQLKTTDLDISLDMLGIDKTTPWDVAAAARTLPPEVRTALVSLIMMLYRHSNNNKEL</sequence>
<dbReference type="Gene3D" id="1.10.260.40">
    <property type="entry name" value="lambda repressor-like DNA-binding domains"/>
    <property type="match status" value="1"/>
</dbReference>
<dbReference type="GO" id="GO:0003677">
    <property type="term" value="F:DNA binding"/>
    <property type="evidence" value="ECO:0007669"/>
    <property type="project" value="InterPro"/>
</dbReference>
<dbReference type="EMBL" id="KP795616">
    <property type="protein sequence ID" value="AKN38829.1"/>
    <property type="molecule type" value="Genomic_DNA"/>
</dbReference>
<dbReference type="InterPro" id="IPR001387">
    <property type="entry name" value="Cro/C1-type_HTH"/>
</dbReference>
<dbReference type="AlphaFoldDB" id="A0A0H3ZY90"/>
<dbReference type="InterPro" id="IPR010982">
    <property type="entry name" value="Lambda_DNA-bd_dom_sf"/>
</dbReference>
<evidence type="ECO:0000313" key="2">
    <source>
        <dbReference type="EMBL" id="AKN38829.1"/>
    </source>
</evidence>
<organism evidence="2">
    <name type="scientific">Enterovibrio sp. FF_113</name>
    <dbReference type="NCBI Taxonomy" id="1660266"/>
    <lineage>
        <taxon>Bacteria</taxon>
        <taxon>Pseudomonadati</taxon>
        <taxon>Pseudomonadota</taxon>
        <taxon>Gammaproteobacteria</taxon>
        <taxon>Vibrionales</taxon>
        <taxon>Vibrionaceae</taxon>
        <taxon>Enterovibrio</taxon>
    </lineage>
</organism>
<dbReference type="Pfam" id="PF01381">
    <property type="entry name" value="HTH_3"/>
    <property type="match status" value="1"/>
</dbReference>
<feature type="domain" description="HTH cro/C1-type" evidence="1">
    <location>
        <begin position="10"/>
        <end position="43"/>
    </location>
</feature>